<dbReference type="RefSeq" id="WP_186503519.1">
    <property type="nucleotide sequence ID" value="NZ_JACOGK010000022.1"/>
</dbReference>
<reference evidence="1 2" key="1">
    <citation type="submission" date="2020-08" db="EMBL/GenBank/DDBJ databases">
        <authorList>
            <person name="Liu C."/>
            <person name="Sun Q."/>
        </authorList>
    </citation>
    <scope>NUCLEOTIDE SEQUENCE [LARGE SCALE GENOMIC DNA]</scope>
    <source>
        <strain evidence="1 2">NSJ-59</strain>
    </source>
</reference>
<comment type="caution">
    <text evidence="1">The sequence shown here is derived from an EMBL/GenBank/DDBJ whole genome shotgun (WGS) entry which is preliminary data.</text>
</comment>
<dbReference type="PANTHER" id="PTHR34472:SF1">
    <property type="entry name" value="SULFUR CARRIER PROTEIN THIS"/>
    <property type="match status" value="1"/>
</dbReference>
<dbReference type="PANTHER" id="PTHR34472">
    <property type="entry name" value="SULFUR CARRIER PROTEIN THIS"/>
    <property type="match status" value="1"/>
</dbReference>
<evidence type="ECO:0000313" key="1">
    <source>
        <dbReference type="EMBL" id="MBC3537258.1"/>
    </source>
</evidence>
<dbReference type="EMBL" id="JACOGK010000022">
    <property type="protein sequence ID" value="MBC3537258.1"/>
    <property type="molecule type" value="Genomic_DNA"/>
</dbReference>
<dbReference type="Gene3D" id="3.10.20.30">
    <property type="match status" value="1"/>
</dbReference>
<dbReference type="Proteomes" id="UP000606870">
    <property type="component" value="Unassembled WGS sequence"/>
</dbReference>
<organism evidence="1 2">
    <name type="scientific">Megasphaera hominis</name>
    <dbReference type="NCBI Taxonomy" id="159836"/>
    <lineage>
        <taxon>Bacteria</taxon>
        <taxon>Bacillati</taxon>
        <taxon>Bacillota</taxon>
        <taxon>Negativicutes</taxon>
        <taxon>Veillonellales</taxon>
        <taxon>Veillonellaceae</taxon>
        <taxon>Megasphaera</taxon>
    </lineage>
</organism>
<dbReference type="InterPro" id="IPR016155">
    <property type="entry name" value="Mopterin_synth/thiamin_S_b"/>
</dbReference>
<dbReference type="InterPro" id="IPR012675">
    <property type="entry name" value="Beta-grasp_dom_sf"/>
</dbReference>
<protein>
    <submittedName>
        <fullName evidence="1">Sulfur carrier protein ThiS</fullName>
    </submittedName>
</protein>
<keyword evidence="2" id="KW-1185">Reference proteome</keyword>
<dbReference type="SUPFAM" id="SSF54285">
    <property type="entry name" value="MoaD/ThiS"/>
    <property type="match status" value="1"/>
</dbReference>
<dbReference type="InterPro" id="IPR010035">
    <property type="entry name" value="Thi_S"/>
</dbReference>
<proteinExistence type="predicted"/>
<dbReference type="NCBIfam" id="TIGR01683">
    <property type="entry name" value="thiS"/>
    <property type="match status" value="1"/>
</dbReference>
<sequence>MVKINGLDVPADNVCLQDYLTGQGFRTDRIAVELNGRIVPRATYSSVTLTPGDTVEIVQFVGGG</sequence>
<dbReference type="CDD" id="cd00565">
    <property type="entry name" value="Ubl_ThiS"/>
    <property type="match status" value="1"/>
</dbReference>
<accession>A0ABR6VIZ4</accession>
<evidence type="ECO:0000313" key="2">
    <source>
        <dbReference type="Proteomes" id="UP000606870"/>
    </source>
</evidence>
<gene>
    <name evidence="1" type="primary">thiS</name>
    <name evidence="1" type="ORF">H8J70_08330</name>
</gene>
<dbReference type="InterPro" id="IPR003749">
    <property type="entry name" value="ThiS/MoaD-like"/>
</dbReference>
<dbReference type="Pfam" id="PF02597">
    <property type="entry name" value="ThiS"/>
    <property type="match status" value="1"/>
</dbReference>
<name>A0ABR6VIZ4_9FIRM</name>